<dbReference type="EMBL" id="ABMABF030000006">
    <property type="protein sequence ID" value="EMJ5134537.1"/>
    <property type="molecule type" value="Genomic_DNA"/>
</dbReference>
<comment type="caution">
    <text evidence="1">The sequence shown here is derived from an EMBL/GenBank/DDBJ whole genome shotgun (WGS) entry which is preliminary data.</text>
</comment>
<protein>
    <submittedName>
        <fullName evidence="1">Uncharacterized protein</fullName>
    </submittedName>
</protein>
<dbReference type="AlphaFoldDB" id="A0AAI9DC67"/>
<proteinExistence type="predicted"/>
<name>A0AAI9DC67_PROST</name>
<sequence length="71" mass="8021">MSSGKLMKASAWAKREFEKGSIPDNRTIKRWVEIGEVRGRIVDCSVWVYASERWGVESDISSCVSDLIRAS</sequence>
<accession>A0AAI9DC67</accession>
<evidence type="ECO:0000313" key="1">
    <source>
        <dbReference type="EMBL" id="EMJ5134537.1"/>
    </source>
</evidence>
<dbReference type="RefSeq" id="WP_163861181.1">
    <property type="nucleotide sequence ID" value="NZ_CANMXG010000001.1"/>
</dbReference>
<gene>
    <name evidence="1" type="ORF">RG298_002273</name>
</gene>
<reference evidence="1" key="1">
    <citation type="submission" date="2024-02" db="EMBL/GenBank/DDBJ databases">
        <authorList>
            <consortium name="Clinical and Environmental Microbiology Branch: Whole genome sequencing antimicrobial resistance pathogens in the healthcare setting"/>
        </authorList>
    </citation>
    <scope>NUCLEOTIDE SEQUENCE</scope>
    <source>
        <strain evidence="1">2021GO-0154</strain>
    </source>
</reference>
<organism evidence="1">
    <name type="scientific">Providencia stuartii</name>
    <dbReference type="NCBI Taxonomy" id="588"/>
    <lineage>
        <taxon>Bacteria</taxon>
        <taxon>Pseudomonadati</taxon>
        <taxon>Pseudomonadota</taxon>
        <taxon>Gammaproteobacteria</taxon>
        <taxon>Enterobacterales</taxon>
        <taxon>Morganellaceae</taxon>
        <taxon>Providencia</taxon>
    </lineage>
</organism>